<evidence type="ECO:0000313" key="3">
    <source>
        <dbReference type="Proteomes" id="UP000078397"/>
    </source>
</evidence>
<keyword evidence="3" id="KW-1185">Reference proteome</keyword>
<dbReference type="KEGG" id="pchm:VFPPC_02505"/>
<reference evidence="2 3" key="1">
    <citation type="journal article" date="2016" name="PLoS Pathog.">
        <title>Biosynthesis of antibiotic leucinostatins in bio-control fungus Purpureocillium lilacinum and their inhibition on phytophthora revealed by genome mining.</title>
        <authorList>
            <person name="Wang G."/>
            <person name="Liu Z."/>
            <person name="Lin R."/>
            <person name="Li E."/>
            <person name="Mao Z."/>
            <person name="Ling J."/>
            <person name="Yang Y."/>
            <person name="Yin W.B."/>
            <person name="Xie B."/>
        </authorList>
    </citation>
    <scope>NUCLEOTIDE SEQUENCE [LARGE SCALE GENOMIC DNA]</scope>
    <source>
        <strain evidence="2">170</strain>
    </source>
</reference>
<protein>
    <submittedName>
        <fullName evidence="2">Hydrophobic surface binding protein A domain-containing protein</fullName>
    </submittedName>
</protein>
<feature type="signal peptide" evidence="1">
    <location>
        <begin position="1"/>
        <end position="16"/>
    </location>
</feature>
<evidence type="ECO:0000256" key="1">
    <source>
        <dbReference type="SAM" id="SignalP"/>
    </source>
</evidence>
<comment type="caution">
    <text evidence="2">The sequence shown here is derived from an EMBL/GenBank/DDBJ whole genome shotgun (WGS) entry which is preliminary data.</text>
</comment>
<dbReference type="Proteomes" id="UP000078397">
    <property type="component" value="Unassembled WGS sequence"/>
</dbReference>
<evidence type="ECO:0000313" key="2">
    <source>
        <dbReference type="EMBL" id="OAQ69960.1"/>
    </source>
</evidence>
<accession>A0A179FXQ0</accession>
<gene>
    <name evidence="2" type="ORF">VFPPC_02505</name>
</gene>
<organism evidence="2 3">
    <name type="scientific">Pochonia chlamydosporia 170</name>
    <dbReference type="NCBI Taxonomy" id="1380566"/>
    <lineage>
        <taxon>Eukaryota</taxon>
        <taxon>Fungi</taxon>
        <taxon>Dikarya</taxon>
        <taxon>Ascomycota</taxon>
        <taxon>Pezizomycotina</taxon>
        <taxon>Sordariomycetes</taxon>
        <taxon>Hypocreomycetidae</taxon>
        <taxon>Hypocreales</taxon>
        <taxon>Clavicipitaceae</taxon>
        <taxon>Pochonia</taxon>
    </lineage>
</organism>
<feature type="chain" id="PRO_5008102114" evidence="1">
    <location>
        <begin position="17"/>
        <end position="177"/>
    </location>
</feature>
<dbReference type="AlphaFoldDB" id="A0A179FXQ0"/>
<name>A0A179FXQ0_METCM</name>
<keyword evidence="1" id="KW-0732">Signal</keyword>
<sequence length="177" mass="18384">MRAAAKIVIVISVASAASIFGRGATTVTNAINQQIGPLLTEASDDIKEFPASGQIGAFNISQDLLSLSQAFDATTVDVQSSGSFSEKDGSTILASFQALVPTFLGALSTLTSQKKAWATTLPNGQGFIIDHVVRWNDSSIAFMSSVKQALPDTLGPSADSATAQLSGAFTNFFAFSI</sequence>
<dbReference type="Pfam" id="PF12296">
    <property type="entry name" value="HsbA"/>
    <property type="match status" value="1"/>
</dbReference>
<proteinExistence type="predicted"/>
<dbReference type="GeneID" id="28846139"/>
<dbReference type="InterPro" id="IPR021054">
    <property type="entry name" value="Cell_wall_mannoprotein_1"/>
</dbReference>
<dbReference type="OrthoDB" id="3485059at2759"/>
<dbReference type="EMBL" id="LSBJ02000002">
    <property type="protein sequence ID" value="OAQ69960.1"/>
    <property type="molecule type" value="Genomic_DNA"/>
</dbReference>
<dbReference type="RefSeq" id="XP_018146497.1">
    <property type="nucleotide sequence ID" value="XM_018282145.1"/>
</dbReference>